<dbReference type="SUPFAM" id="SSF52172">
    <property type="entry name" value="CheY-like"/>
    <property type="match status" value="2"/>
</dbReference>
<evidence type="ECO:0000256" key="15">
    <source>
        <dbReference type="PROSITE-ProRule" id="PRU00169"/>
    </source>
</evidence>
<dbReference type="PROSITE" id="PS50109">
    <property type="entry name" value="HIS_KIN"/>
    <property type="match status" value="1"/>
</dbReference>
<dbReference type="InterPro" id="IPR004358">
    <property type="entry name" value="Sig_transdc_His_kin-like_C"/>
</dbReference>
<dbReference type="Gene3D" id="3.30.450.20">
    <property type="entry name" value="PAS domain"/>
    <property type="match status" value="1"/>
</dbReference>
<dbReference type="InterPro" id="IPR036890">
    <property type="entry name" value="HATPase_C_sf"/>
</dbReference>
<dbReference type="SMART" id="SM00073">
    <property type="entry name" value="HPT"/>
    <property type="match status" value="1"/>
</dbReference>
<dbReference type="PROSITE" id="PS50894">
    <property type="entry name" value="HPT"/>
    <property type="match status" value="1"/>
</dbReference>
<dbReference type="InterPro" id="IPR015943">
    <property type="entry name" value="WD40/YVTN_repeat-like_dom_sf"/>
</dbReference>
<dbReference type="PANTHER" id="PTHR45339:SF1">
    <property type="entry name" value="HYBRID SIGNAL TRANSDUCTION HISTIDINE KINASE J"/>
    <property type="match status" value="1"/>
</dbReference>
<keyword evidence="13 16" id="KW-0472">Membrane</keyword>
<evidence type="ECO:0000259" key="20">
    <source>
        <dbReference type="PROSITE" id="PS50894"/>
    </source>
</evidence>
<dbReference type="InterPro" id="IPR013783">
    <property type="entry name" value="Ig-like_fold"/>
</dbReference>
<keyword evidence="6" id="KW-0808">Transferase</keyword>
<dbReference type="InterPro" id="IPR005467">
    <property type="entry name" value="His_kinase_dom"/>
</dbReference>
<gene>
    <name evidence="21" type="ORF">J2W69_001107</name>
</gene>
<name>A0ABU1VWU2_9GAMM</name>
<evidence type="ECO:0000256" key="2">
    <source>
        <dbReference type="ARBA" id="ARBA00004651"/>
    </source>
</evidence>
<keyword evidence="11 16" id="KW-1133">Transmembrane helix</keyword>
<keyword evidence="9" id="KW-0418">Kinase</keyword>
<evidence type="ECO:0000256" key="13">
    <source>
        <dbReference type="ARBA" id="ARBA00023136"/>
    </source>
</evidence>
<dbReference type="Proteomes" id="UP001257909">
    <property type="component" value="Unassembled WGS sequence"/>
</dbReference>
<dbReference type="Pfam" id="PF08447">
    <property type="entry name" value="PAS_3"/>
    <property type="match status" value="1"/>
</dbReference>
<dbReference type="InterPro" id="IPR036641">
    <property type="entry name" value="HPT_dom_sf"/>
</dbReference>
<dbReference type="PROSITE" id="PS50110">
    <property type="entry name" value="RESPONSE_REGULATORY"/>
    <property type="match status" value="2"/>
</dbReference>
<dbReference type="Pfam" id="PF00512">
    <property type="entry name" value="HisKA"/>
    <property type="match status" value="1"/>
</dbReference>
<evidence type="ECO:0000256" key="4">
    <source>
        <dbReference type="ARBA" id="ARBA00022475"/>
    </source>
</evidence>
<evidence type="ECO:0000256" key="9">
    <source>
        <dbReference type="ARBA" id="ARBA00022777"/>
    </source>
</evidence>
<sequence>MNPLYLLGIRLLASVIPALLMFTVAATQQKIEKLSVYSRLANPQIYSVANDHQGFLWFGTTDGLKRYDGYQFVSFQHEPDQPGSLSNNNVGVMLHDSKSRLWVGTWGGGLNLYLPESQTFRHFRHDPESPNSLGADRVQSLFETKSGDIWVGTNGGGLNLYQPQSDTFKSYTHDPANPQSIGNNRIWGLAEDSKQNLWVATTDGLYRFDAEQQQFHKYGVAEGSLDHPEVRSIFIDPQDQLWVSTRLSFGRFEPDNNSYQRYALPDGELPSVNSMTAQGDLLILATLAGVYHFNTKEKSFYPAALNGDWSLLGSHDVRQVLLDSTGLLWAATRYAGVVKVFPRLPAFEGWNNYLSHRPLSGLYSQVQSMIAKPDGGLWLGTGKGLVAFDGQQQFSPLTSDSFPGQFTRFRIKTMAYDSKDQLYINTDSGLYKLEPQQLQIQQLSMDWMKLAGDGIESLAVDKDDQLWLVLSSTHHLVRWDPKTNSTDYFLKDVDPVFSFVDQQNEIWVATLGDGTYRISADRTQISHFLPATSQSLSNTNLSTASVLAIVQADADSLWFATSQGVDLYSKKTGKVTHFKHVIEGEVISVQSMALDTNGMLWLATSHGVSRLDPDTGIFNYFTTNDGLNSNGFLPRSATQTPDGRIFFGSVEGITAVHPSQVLVNEVPPPVVITSVRIDGKQQPFPLPELLEVAADFKNLSIDFAALDFQATEDNRYQTRLMGYDDQWSNRTPEHKVNYGRLPPGDYQFEVVGSNNHGVWNPSPQRLKLKILPPWYQTTVFLVAAPLTLALLIFFWLRARTQAQQKREQHLTEQVSRRTQDILLLGELGKDIAATFELEQVAQKIYNHLTTVLNTDTVALALYDQQRSELNYLFAMRKGERLDPVSVQLNNPRRPSCYCIEQRQEFIISTPSDWARYGLSPQHCLNGPQTQTVICEPLIAGDQLLGILSIQSDQNDAFSEAQINMLRIIASHAAVSVSNALSFQQLSETRQRFEMAMIGANAGSWELNNQTGELITNEIWATMLGYTPDELLALYGNTIDQLSQLVHPDDLARTQAAFVHHIKGFSDVYRVQMRMKSRSGQWKWMLSVGKAIQHKVFGILLDVSESKAMESALLEAKEKAEQATKAKSDFLSNMSHEIRTPMNAIIGMSHLALDTELAPKQRNYIEKVHRSAEVLLGIINDILDFSKIEAGKLDIEQTEFQLDAVLEQLVDMVGLKAAEKHIELHFSIAPDVPTVLRGDPLRLGQILTNLGNNAVKFTEQAGEITVSVHCEQQEANEVLLHFAVKDSGIGMTAEQQAKLFQSFSQADSSTTRKYGGTGLGLAICKTLTELMQGEIWVESTEGKGSTFHFTARLGVVTQPQTETGLPATLAGLKVVVADDNDTARDILAGLLRHQGFEVTTTDSGEQALLLVREADQLQPFQLLCIDWNMPGLDGLATIAKLQQLPLLSPPHVMLVTAYGTDEARQAAAHLSIDSYLAKPFSRDSLLQAVLHSFGHSSQISNKATGVIAKVQAAIRQLQGARILLAEDNALNQELAMELLTSNGLVVTLAENGQQALDLLQQQHFDAVLMDCQMPVMDGYAATAVIRQLGQFSQLPIIAMTANVMTADIEKSLDAGMNAHIAKPINVNEMFLVMAKWIKVADPQPEVMPTSEDADQLQLPELAGIDTEAGLAVSQHKQALYLKLLKRFADSNQDFSQQFQQALQDTDPEAASRCAHSLRGSAGNIGAKAVQFAAQALEMACREHADIAAPLLRLEQELAVVLTALKQLNTDLNQNVTAEQAADPAEVQNLVQQLTALIADNDTEAVDKAEQLQQLLSSTEYKTVVAALLKHINNYDFDEAAASLSLLSQQMEAKLS</sequence>
<evidence type="ECO:0000256" key="7">
    <source>
        <dbReference type="ARBA" id="ARBA00022692"/>
    </source>
</evidence>
<dbReference type="Gene3D" id="3.40.50.2300">
    <property type="match status" value="2"/>
</dbReference>
<feature type="domain" description="HPt" evidence="20">
    <location>
        <begin position="1675"/>
        <end position="1773"/>
    </location>
</feature>
<evidence type="ECO:0000256" key="12">
    <source>
        <dbReference type="ARBA" id="ARBA00023012"/>
    </source>
</evidence>
<dbReference type="InterPro" id="IPR001789">
    <property type="entry name" value="Sig_transdc_resp-reg_receiver"/>
</dbReference>
<keyword evidence="22" id="KW-1185">Reference proteome</keyword>
<dbReference type="CDD" id="cd00088">
    <property type="entry name" value="HPT"/>
    <property type="match status" value="1"/>
</dbReference>
<evidence type="ECO:0000256" key="8">
    <source>
        <dbReference type="ARBA" id="ARBA00022741"/>
    </source>
</evidence>
<dbReference type="SUPFAM" id="SSF63829">
    <property type="entry name" value="Calcium-dependent phosphotriesterase"/>
    <property type="match status" value="3"/>
</dbReference>
<keyword evidence="10" id="KW-0067">ATP-binding</keyword>
<dbReference type="SMART" id="SM00448">
    <property type="entry name" value="REC"/>
    <property type="match status" value="2"/>
</dbReference>
<dbReference type="Pfam" id="PF07494">
    <property type="entry name" value="Reg_prop"/>
    <property type="match status" value="4"/>
</dbReference>
<dbReference type="InterPro" id="IPR029016">
    <property type="entry name" value="GAF-like_dom_sf"/>
</dbReference>
<evidence type="ECO:0000256" key="5">
    <source>
        <dbReference type="ARBA" id="ARBA00022553"/>
    </source>
</evidence>
<comment type="subcellular location">
    <subcellularLocation>
        <location evidence="2">Cell membrane</location>
        <topology evidence="2">Multi-pass membrane protein</topology>
    </subcellularLocation>
</comment>
<comment type="caution">
    <text evidence="21">The sequence shown here is derived from an EMBL/GenBank/DDBJ whole genome shotgun (WGS) entry which is preliminary data.</text>
</comment>
<dbReference type="Pfam" id="PF00072">
    <property type="entry name" value="Response_reg"/>
    <property type="match status" value="2"/>
</dbReference>
<dbReference type="Gene3D" id="2.130.10.10">
    <property type="entry name" value="YVTN repeat-like/Quinoprotein amine dehydrogenase"/>
    <property type="match status" value="3"/>
</dbReference>
<dbReference type="Gene3D" id="1.10.287.130">
    <property type="match status" value="1"/>
</dbReference>
<dbReference type="SMART" id="SM00065">
    <property type="entry name" value="GAF"/>
    <property type="match status" value="1"/>
</dbReference>
<evidence type="ECO:0000256" key="10">
    <source>
        <dbReference type="ARBA" id="ARBA00022840"/>
    </source>
</evidence>
<keyword evidence="7 16" id="KW-0812">Transmembrane</keyword>
<evidence type="ECO:0000256" key="11">
    <source>
        <dbReference type="ARBA" id="ARBA00022989"/>
    </source>
</evidence>
<protein>
    <recommendedName>
        <fullName evidence="3">histidine kinase</fullName>
        <ecNumber evidence="3">2.7.13.3</ecNumber>
    </recommendedName>
</protein>
<evidence type="ECO:0000259" key="18">
    <source>
        <dbReference type="PROSITE" id="PS50110"/>
    </source>
</evidence>
<dbReference type="InterPro" id="IPR013655">
    <property type="entry name" value="PAS_fold_3"/>
</dbReference>
<evidence type="ECO:0000313" key="22">
    <source>
        <dbReference type="Proteomes" id="UP001257909"/>
    </source>
</evidence>
<dbReference type="Pfam" id="PF07495">
    <property type="entry name" value="Y_Y_Y"/>
    <property type="match status" value="1"/>
</dbReference>
<dbReference type="SMART" id="SM00091">
    <property type="entry name" value="PAS"/>
    <property type="match status" value="1"/>
</dbReference>
<dbReference type="SUPFAM" id="SSF55874">
    <property type="entry name" value="ATPase domain of HSP90 chaperone/DNA topoisomerase II/histidine kinase"/>
    <property type="match status" value="1"/>
</dbReference>
<dbReference type="PANTHER" id="PTHR45339">
    <property type="entry name" value="HYBRID SIGNAL TRANSDUCTION HISTIDINE KINASE J"/>
    <property type="match status" value="1"/>
</dbReference>
<dbReference type="CDD" id="cd16922">
    <property type="entry name" value="HATPase_EvgS-ArcB-TorS-like"/>
    <property type="match status" value="1"/>
</dbReference>
<dbReference type="InterPro" id="IPR036097">
    <property type="entry name" value="HisK_dim/P_sf"/>
</dbReference>
<evidence type="ECO:0000256" key="16">
    <source>
        <dbReference type="SAM" id="Phobius"/>
    </source>
</evidence>
<dbReference type="SMART" id="SM00388">
    <property type="entry name" value="HisKA"/>
    <property type="match status" value="1"/>
</dbReference>
<dbReference type="Pfam" id="PF02518">
    <property type="entry name" value="HATPase_c"/>
    <property type="match status" value="1"/>
</dbReference>
<feature type="domain" description="PAS" evidence="19">
    <location>
        <begin position="1016"/>
        <end position="1064"/>
    </location>
</feature>
<dbReference type="InterPro" id="IPR035965">
    <property type="entry name" value="PAS-like_dom_sf"/>
</dbReference>
<dbReference type="InterPro" id="IPR011123">
    <property type="entry name" value="Y_Y_Y"/>
</dbReference>
<dbReference type="PRINTS" id="PR00344">
    <property type="entry name" value="BCTRLSENSOR"/>
</dbReference>
<proteinExistence type="predicted"/>
<dbReference type="InterPro" id="IPR011110">
    <property type="entry name" value="Reg_prop"/>
</dbReference>
<evidence type="ECO:0000313" key="21">
    <source>
        <dbReference type="EMBL" id="MDR7120178.1"/>
    </source>
</evidence>
<feature type="domain" description="Response regulatory" evidence="18">
    <location>
        <begin position="1520"/>
        <end position="1636"/>
    </location>
</feature>
<dbReference type="Gene3D" id="2.60.40.10">
    <property type="entry name" value="Immunoglobulins"/>
    <property type="match status" value="1"/>
</dbReference>
<evidence type="ECO:0000256" key="6">
    <source>
        <dbReference type="ARBA" id="ARBA00022679"/>
    </source>
</evidence>
<feature type="modified residue" description="4-aspartylphosphate" evidence="15">
    <location>
        <position position="1569"/>
    </location>
</feature>
<feature type="domain" description="Histidine kinase" evidence="17">
    <location>
        <begin position="1132"/>
        <end position="1354"/>
    </location>
</feature>
<feature type="modified residue" description="4-aspartylphosphate" evidence="15">
    <location>
        <position position="1425"/>
    </location>
</feature>
<feature type="modified residue" description="Phosphohistidine" evidence="14">
    <location>
        <position position="1714"/>
    </location>
</feature>
<dbReference type="NCBIfam" id="TIGR00229">
    <property type="entry name" value="sensory_box"/>
    <property type="match status" value="1"/>
</dbReference>
<dbReference type="InterPro" id="IPR003018">
    <property type="entry name" value="GAF"/>
</dbReference>
<evidence type="ECO:0000256" key="3">
    <source>
        <dbReference type="ARBA" id="ARBA00012438"/>
    </source>
</evidence>
<evidence type="ECO:0000256" key="14">
    <source>
        <dbReference type="PROSITE-ProRule" id="PRU00110"/>
    </source>
</evidence>
<keyword evidence="4" id="KW-1003">Cell membrane</keyword>
<dbReference type="SMART" id="SM00387">
    <property type="entry name" value="HATPase_c"/>
    <property type="match status" value="1"/>
</dbReference>
<dbReference type="InterPro" id="IPR000014">
    <property type="entry name" value="PAS"/>
</dbReference>
<dbReference type="EC" id="2.7.13.3" evidence="3"/>
<dbReference type="Gene3D" id="3.30.450.40">
    <property type="match status" value="1"/>
</dbReference>
<dbReference type="RefSeq" id="WP_310275394.1">
    <property type="nucleotide sequence ID" value="NZ_JAVDWR010000002.1"/>
</dbReference>
<feature type="domain" description="Response regulatory" evidence="18">
    <location>
        <begin position="1372"/>
        <end position="1492"/>
    </location>
</feature>
<dbReference type="SUPFAM" id="SSF47384">
    <property type="entry name" value="Homodimeric domain of signal transducing histidine kinase"/>
    <property type="match status" value="1"/>
</dbReference>
<dbReference type="InterPro" id="IPR003661">
    <property type="entry name" value="HisK_dim/P_dom"/>
</dbReference>
<dbReference type="SUPFAM" id="SSF55781">
    <property type="entry name" value="GAF domain-like"/>
    <property type="match status" value="1"/>
</dbReference>
<organism evidence="21 22">
    <name type="scientific">Rheinheimera soli</name>
    <dbReference type="NCBI Taxonomy" id="443616"/>
    <lineage>
        <taxon>Bacteria</taxon>
        <taxon>Pseudomonadati</taxon>
        <taxon>Pseudomonadota</taxon>
        <taxon>Gammaproteobacteria</taxon>
        <taxon>Chromatiales</taxon>
        <taxon>Chromatiaceae</taxon>
        <taxon>Rheinheimera</taxon>
    </lineage>
</organism>
<dbReference type="InterPro" id="IPR008207">
    <property type="entry name" value="Sig_transdc_His_kin_Hpt_dom"/>
</dbReference>
<dbReference type="Gene3D" id="1.20.120.160">
    <property type="entry name" value="HPT domain"/>
    <property type="match status" value="1"/>
</dbReference>
<dbReference type="SUPFAM" id="SSF47226">
    <property type="entry name" value="Histidine-containing phosphotransfer domain, HPT domain"/>
    <property type="match status" value="1"/>
</dbReference>
<keyword evidence="12" id="KW-0902">Two-component regulatory system</keyword>
<evidence type="ECO:0000259" key="19">
    <source>
        <dbReference type="PROSITE" id="PS50112"/>
    </source>
</evidence>
<accession>A0ABU1VWU2</accession>
<evidence type="ECO:0000259" key="17">
    <source>
        <dbReference type="PROSITE" id="PS50109"/>
    </source>
</evidence>
<dbReference type="EMBL" id="JAVDWR010000002">
    <property type="protein sequence ID" value="MDR7120178.1"/>
    <property type="molecule type" value="Genomic_DNA"/>
</dbReference>
<keyword evidence="5 15" id="KW-0597">Phosphoprotein</keyword>
<dbReference type="InterPro" id="IPR003594">
    <property type="entry name" value="HATPase_dom"/>
</dbReference>
<dbReference type="InterPro" id="IPR011006">
    <property type="entry name" value="CheY-like_superfamily"/>
</dbReference>
<dbReference type="SUPFAM" id="SSF55785">
    <property type="entry name" value="PYP-like sensor domain (PAS domain)"/>
    <property type="match status" value="1"/>
</dbReference>
<dbReference type="Gene3D" id="3.30.565.10">
    <property type="entry name" value="Histidine kinase-like ATPase, C-terminal domain"/>
    <property type="match status" value="1"/>
</dbReference>
<evidence type="ECO:0000256" key="1">
    <source>
        <dbReference type="ARBA" id="ARBA00000085"/>
    </source>
</evidence>
<dbReference type="PROSITE" id="PS50112">
    <property type="entry name" value="PAS"/>
    <property type="match status" value="1"/>
</dbReference>
<keyword evidence="8" id="KW-0547">Nucleotide-binding</keyword>
<dbReference type="CDD" id="cd17546">
    <property type="entry name" value="REC_hyHK_CKI1_RcsC-like"/>
    <property type="match status" value="2"/>
</dbReference>
<comment type="catalytic activity">
    <reaction evidence="1">
        <text>ATP + protein L-histidine = ADP + protein N-phospho-L-histidine.</text>
        <dbReference type="EC" id="2.7.13.3"/>
    </reaction>
</comment>
<dbReference type="Pfam" id="PF13185">
    <property type="entry name" value="GAF_2"/>
    <property type="match status" value="1"/>
</dbReference>
<dbReference type="CDD" id="cd00082">
    <property type="entry name" value="HisKA"/>
    <property type="match status" value="1"/>
</dbReference>
<dbReference type="CDD" id="cd00130">
    <property type="entry name" value="PAS"/>
    <property type="match status" value="1"/>
</dbReference>
<feature type="transmembrane region" description="Helical" evidence="16">
    <location>
        <begin position="774"/>
        <end position="796"/>
    </location>
</feature>
<dbReference type="Pfam" id="PF01627">
    <property type="entry name" value="Hpt"/>
    <property type="match status" value="1"/>
</dbReference>
<reference evidence="21 22" key="1">
    <citation type="submission" date="2023-07" db="EMBL/GenBank/DDBJ databases">
        <title>Sorghum-associated microbial communities from plants grown in Nebraska, USA.</title>
        <authorList>
            <person name="Schachtman D."/>
        </authorList>
    </citation>
    <scope>NUCLEOTIDE SEQUENCE [LARGE SCALE GENOMIC DNA]</scope>
    <source>
        <strain evidence="21 22">4138</strain>
    </source>
</reference>